<gene>
    <name evidence="1" type="ORF">SDC9_174622</name>
</gene>
<proteinExistence type="predicted"/>
<dbReference type="AlphaFoldDB" id="A0A645GKE7"/>
<organism evidence="1">
    <name type="scientific">bioreactor metagenome</name>
    <dbReference type="NCBI Taxonomy" id="1076179"/>
    <lineage>
        <taxon>unclassified sequences</taxon>
        <taxon>metagenomes</taxon>
        <taxon>ecological metagenomes</taxon>
    </lineage>
</organism>
<dbReference type="EMBL" id="VSSQ01076993">
    <property type="protein sequence ID" value="MPN27195.1"/>
    <property type="molecule type" value="Genomic_DNA"/>
</dbReference>
<comment type="caution">
    <text evidence="1">The sequence shown here is derived from an EMBL/GenBank/DDBJ whole genome shotgun (WGS) entry which is preliminary data.</text>
</comment>
<reference evidence="1" key="1">
    <citation type="submission" date="2019-08" db="EMBL/GenBank/DDBJ databases">
        <authorList>
            <person name="Kucharzyk K."/>
            <person name="Murdoch R.W."/>
            <person name="Higgins S."/>
            <person name="Loffler F."/>
        </authorList>
    </citation>
    <scope>NUCLEOTIDE SEQUENCE</scope>
</reference>
<protein>
    <submittedName>
        <fullName evidence="1">Uncharacterized protein</fullName>
    </submittedName>
</protein>
<accession>A0A645GKE7</accession>
<name>A0A645GKE7_9ZZZZ</name>
<sequence length="170" mass="19021">MFPARLVCQVHEHKHRTPPAKRSVEVPYLLRSIAIQYLHQPVGRAPHNCLLGLPVYPAGIVIVGIVRKISTYNKQVAVAKPRCQCRGYFAAFLRGNLSKQHRHNRVTWFQYIIQKGKLNLNAMFTGMVQGIGRDKGRIISAQGLPGGLVHNLGTVRHIEIGSCINRSTVE</sequence>
<evidence type="ECO:0000313" key="1">
    <source>
        <dbReference type="EMBL" id="MPN27195.1"/>
    </source>
</evidence>